<dbReference type="Gene3D" id="1.20.120.1490">
    <property type="match status" value="1"/>
</dbReference>
<name>A0AA41QZE0_9BACT</name>
<feature type="signal peptide" evidence="1">
    <location>
        <begin position="1"/>
        <end position="26"/>
    </location>
</feature>
<gene>
    <name evidence="2" type="ORF">MRX98_01660</name>
</gene>
<dbReference type="InterPro" id="IPR025961">
    <property type="entry name" value="Metal_resist"/>
</dbReference>
<dbReference type="Proteomes" id="UP001165427">
    <property type="component" value="Unassembled WGS sequence"/>
</dbReference>
<dbReference type="EMBL" id="JALJRB010000001">
    <property type="protein sequence ID" value="MCJ8499267.1"/>
    <property type="molecule type" value="Genomic_DNA"/>
</dbReference>
<dbReference type="AlphaFoldDB" id="A0AA41QZE0"/>
<feature type="chain" id="PRO_5041220428" evidence="1">
    <location>
        <begin position="27"/>
        <end position="166"/>
    </location>
</feature>
<comment type="caution">
    <text evidence="2">The sequence shown here is derived from an EMBL/GenBank/DDBJ whole genome shotgun (WGS) entry which is preliminary data.</text>
</comment>
<proteinExistence type="predicted"/>
<keyword evidence="3" id="KW-1185">Reference proteome</keyword>
<keyword evidence="1" id="KW-0732">Signal</keyword>
<organism evidence="2 3">
    <name type="scientific">Desulfatitalea alkaliphila</name>
    <dbReference type="NCBI Taxonomy" id="2929485"/>
    <lineage>
        <taxon>Bacteria</taxon>
        <taxon>Pseudomonadati</taxon>
        <taxon>Thermodesulfobacteriota</taxon>
        <taxon>Desulfobacteria</taxon>
        <taxon>Desulfobacterales</taxon>
        <taxon>Desulfosarcinaceae</taxon>
        <taxon>Desulfatitalea</taxon>
    </lineage>
</organism>
<accession>A0AA41QZE0</accession>
<protein>
    <submittedName>
        <fullName evidence="2">Periplasmic heavy metal sensor</fullName>
    </submittedName>
</protein>
<dbReference type="RefSeq" id="WP_246902451.1">
    <property type="nucleotide sequence ID" value="NZ_JALJRB010000001.1"/>
</dbReference>
<evidence type="ECO:0000313" key="3">
    <source>
        <dbReference type="Proteomes" id="UP001165427"/>
    </source>
</evidence>
<dbReference type="Pfam" id="PF13801">
    <property type="entry name" value="Metal_resist"/>
    <property type="match status" value="1"/>
</dbReference>
<evidence type="ECO:0000313" key="2">
    <source>
        <dbReference type="EMBL" id="MCJ8499267.1"/>
    </source>
</evidence>
<reference evidence="2" key="1">
    <citation type="submission" date="2022-04" db="EMBL/GenBank/DDBJ databases">
        <title>Desulfatitalea alkaliphila sp. nov., a novel anaerobic sulfate-reducing bacterium isolated from terrestrial mud volcano, Taman Peninsula, Russia.</title>
        <authorList>
            <person name="Khomyakova M.A."/>
            <person name="Merkel A.Y."/>
            <person name="Slobodkin A.I."/>
        </authorList>
    </citation>
    <scope>NUCLEOTIDE SEQUENCE</scope>
    <source>
        <strain evidence="2">M08but</strain>
    </source>
</reference>
<evidence type="ECO:0000256" key="1">
    <source>
        <dbReference type="SAM" id="SignalP"/>
    </source>
</evidence>
<sequence length="166" mass="18377">MRSNRIKKTLLISTVLLLAGASLVFARGGSWGDRGGHMMGPGYGMGPGAEYGYRGQGYPANLTDAQRAAVDAAREKFFNETETLRGELRQKHLALQAELAKTDPDPAVATQLQREISQLQSTFDEQRIRHRLEMRQLLPDEMGPRGYGRGFHRGGGYGGGYGYCWR</sequence>